<evidence type="ECO:0000313" key="2">
    <source>
        <dbReference type="Proteomes" id="UP001140096"/>
    </source>
</evidence>
<organism evidence="1 2">
    <name type="scientific">Coemansia furcata</name>
    <dbReference type="NCBI Taxonomy" id="417177"/>
    <lineage>
        <taxon>Eukaryota</taxon>
        <taxon>Fungi</taxon>
        <taxon>Fungi incertae sedis</taxon>
        <taxon>Zoopagomycota</taxon>
        <taxon>Kickxellomycotina</taxon>
        <taxon>Kickxellomycetes</taxon>
        <taxon>Kickxellales</taxon>
        <taxon>Kickxellaceae</taxon>
        <taxon>Coemansia</taxon>
    </lineage>
</organism>
<accession>A0ACC1LGL0</accession>
<gene>
    <name evidence="1" type="ORF">H4S07_003570</name>
</gene>
<proteinExistence type="predicted"/>
<dbReference type="Proteomes" id="UP001140096">
    <property type="component" value="Unassembled WGS sequence"/>
</dbReference>
<dbReference type="EMBL" id="JANBUP010001189">
    <property type="protein sequence ID" value="KAJ2807552.1"/>
    <property type="molecule type" value="Genomic_DNA"/>
</dbReference>
<protein>
    <submittedName>
        <fullName evidence="1">Uncharacterized protein</fullName>
    </submittedName>
</protein>
<name>A0ACC1LGL0_9FUNG</name>
<evidence type="ECO:0000313" key="1">
    <source>
        <dbReference type="EMBL" id="KAJ2807552.1"/>
    </source>
</evidence>
<reference evidence="1" key="1">
    <citation type="submission" date="2022-07" db="EMBL/GenBank/DDBJ databases">
        <title>Phylogenomic reconstructions and comparative analyses of Kickxellomycotina fungi.</title>
        <authorList>
            <person name="Reynolds N.K."/>
            <person name="Stajich J.E."/>
            <person name="Barry K."/>
            <person name="Grigoriev I.V."/>
            <person name="Crous P."/>
            <person name="Smith M.E."/>
        </authorList>
    </citation>
    <scope>NUCLEOTIDE SEQUENCE</scope>
    <source>
        <strain evidence="1">CBS 102833</strain>
    </source>
</reference>
<keyword evidence="2" id="KW-1185">Reference proteome</keyword>
<comment type="caution">
    <text evidence="1">The sequence shown here is derived from an EMBL/GenBank/DDBJ whole genome shotgun (WGS) entry which is preliminary data.</text>
</comment>
<sequence>MIKRGVIRDITAHQFYTTYLASAFHSVRFGLSEVHGLGQAMQLSYLLEHGGFVYDGEKFAVDMDRIASAVAQLTSDIMLIQGDGDKLRAVEFRERYGLILPSVKNALNRLKDVPIDIAPIWVDINELRQKQTTHLL</sequence>